<dbReference type="CDD" id="cd12962">
    <property type="entry name" value="X25_BaPul_like"/>
    <property type="match status" value="1"/>
</dbReference>
<dbReference type="EMBL" id="PGTM01000311">
    <property type="protein sequence ID" value="PJF34654.1"/>
    <property type="molecule type" value="Genomic_DNA"/>
</dbReference>
<dbReference type="Gene3D" id="2.60.40.10">
    <property type="entry name" value="Immunoglobulins"/>
    <property type="match status" value="2"/>
</dbReference>
<dbReference type="NCBIfam" id="TIGR02103">
    <property type="entry name" value="pullul_strch"/>
    <property type="match status" value="1"/>
</dbReference>
<dbReference type="Pfam" id="PF11852">
    <property type="entry name" value="Pullul_strch_C"/>
    <property type="match status" value="1"/>
</dbReference>
<dbReference type="Pfam" id="PF22058">
    <property type="entry name" value="X25_BaPul_like"/>
    <property type="match status" value="1"/>
</dbReference>
<evidence type="ECO:0000313" key="4">
    <source>
        <dbReference type="Proteomes" id="UP000229681"/>
    </source>
</evidence>
<dbReference type="PANTHER" id="PTHR43002">
    <property type="entry name" value="GLYCOGEN DEBRANCHING ENZYME"/>
    <property type="match status" value="1"/>
</dbReference>
<dbReference type="Gene3D" id="2.60.40.1180">
    <property type="entry name" value="Golgi alpha-mannosidase II"/>
    <property type="match status" value="1"/>
</dbReference>
<dbReference type="GO" id="GO:0005975">
    <property type="term" value="P:carbohydrate metabolic process"/>
    <property type="evidence" value="ECO:0007669"/>
    <property type="project" value="InterPro"/>
</dbReference>
<dbReference type="InterPro" id="IPR013780">
    <property type="entry name" value="Glyco_hydro_b"/>
</dbReference>
<gene>
    <name evidence="3" type="ORF">CUN49_14565</name>
</gene>
<dbReference type="InterPro" id="IPR006047">
    <property type="entry name" value="GH13_cat_dom"/>
</dbReference>
<dbReference type="Pfam" id="PF02922">
    <property type="entry name" value="CBM_48"/>
    <property type="match status" value="1"/>
</dbReference>
<sequence length="979" mass="109093">ANVPGSFQSEIGCPNDWMPSCLRTLLQDPDGDGKYVYATSAIPQGAFEAKVALNLSWALNYGARGARDGANIGFTSIGKEIIFTWDSQSKVLSIEVVGAPKGDLNTARAHWVLRDLFVWNAKTPDPRRSVFRLHYAPEGGIRLEDNRVVGGESVELKYVIGVDSAVTRKFPHLNNSYSLQLPAEILPQVPQILKGQIALSVTDAEGALLDATGVQIPGVLDDLYTYGGVLGLSVPDSGLPFFALWAPTARSVTLHIFEDSDPETRSTTYPMSYDAAQGVWTYLGEGDWLGKYYLYEVEVYVPSTGRIERNLVTDPYSISLSLNSKRSQIVDIYDPALMPEGWQELQKPPLVAPEDIVIYELHIRDFSIIDPSVPEPQNGTYLAFTNPEYNGMKHLKALQEAGLTHVHLLPFFDIATIEEDRRKQINPDFNELATFPPDSERQQAIIYATRDQDGFNWGYDPLHYNVPEGSYAVEADGAGRIREVRQMVQGLNQLGLRVVMDVVYNHTNAAGQSEKSILDRIVPGYYHRLNEDGRVETSTCCPNTATEHAMMERLMIDSVVFWATHYKIDGFRFDLMGHHMLSNMRKVRAALDALTLEEHGVDGKSIYIYGEGWNFGEVANNARGINATQLNIGGTGIGTFNDRIRDAIRGGNPFGDREKQGFANGLFTNPNEVDQTPREEQLQRLLLLSDHLRIGLAGNLRDFKFINARGREVSGRQVLYNGQPTGYTRDPQENIAYTSKHDNETIFDLIQYKAPRSTSMDDRVRMNTLALSLVMFAQGVPFFHAGDDMLRSKSLDRDSYNSGDWFNAIDWTFETSNWGKGLPVADKNQDMWDVMRPLLANPDLKPTPEAMRAAHERFKELLQIRRSSPLFRLRTAEDVQARLAFHNTGAEQVPGLIVMSLSDTVGEDLDPNHSLIVVLFNNAPEARTFTVEALKGLPLELHPVQANGGDALIKTATFDPATGTFSVPRISAAVFVVRQ</sequence>
<dbReference type="SUPFAM" id="SSF81296">
    <property type="entry name" value="E set domains"/>
    <property type="match status" value="2"/>
</dbReference>
<dbReference type="Pfam" id="PF17967">
    <property type="entry name" value="Pullulanase_N2"/>
    <property type="match status" value="1"/>
</dbReference>
<dbReference type="SUPFAM" id="SSF51445">
    <property type="entry name" value="(Trans)glycosidases"/>
    <property type="match status" value="1"/>
</dbReference>
<dbReference type="Gene3D" id="2.60.40.1130">
    <property type="entry name" value="Rab geranylgeranyltransferase alpha-subunit, insert domain"/>
    <property type="match status" value="1"/>
</dbReference>
<dbReference type="InterPro" id="IPR017853">
    <property type="entry name" value="GH"/>
</dbReference>
<dbReference type="InterPro" id="IPR040671">
    <property type="entry name" value="Pullulanase_N2"/>
</dbReference>
<feature type="non-terminal residue" evidence="3">
    <location>
        <position position="1"/>
    </location>
</feature>
<evidence type="ECO:0000256" key="1">
    <source>
        <dbReference type="ARBA" id="ARBA00008061"/>
    </source>
</evidence>
<dbReference type="InterPro" id="IPR054409">
    <property type="entry name" value="X25_BaPul-like"/>
</dbReference>
<evidence type="ECO:0000259" key="2">
    <source>
        <dbReference type="SMART" id="SM00642"/>
    </source>
</evidence>
<reference evidence="3 4" key="1">
    <citation type="submission" date="2017-11" db="EMBL/GenBank/DDBJ databases">
        <title>Evolution of Phototrophy in the Chloroflexi Phylum Driven by Horizontal Gene Transfer.</title>
        <authorList>
            <person name="Ward L.M."/>
            <person name="Hemp J."/>
            <person name="Shih P.M."/>
            <person name="Mcglynn S.E."/>
            <person name="Fischer W."/>
        </authorList>
    </citation>
    <scope>NUCLEOTIDE SEQUENCE [LARGE SCALE GENOMIC DNA]</scope>
    <source>
        <strain evidence="3">JP3_13</strain>
    </source>
</reference>
<dbReference type="GO" id="GO:0051060">
    <property type="term" value="F:pullulanase activity"/>
    <property type="evidence" value="ECO:0007669"/>
    <property type="project" value="InterPro"/>
</dbReference>
<dbReference type="CDD" id="cd11341">
    <property type="entry name" value="AmyAc_Pullulanase_LD-like"/>
    <property type="match status" value="1"/>
</dbReference>
<dbReference type="Proteomes" id="UP000229681">
    <property type="component" value="Unassembled WGS sequence"/>
</dbReference>
<feature type="domain" description="Glycosyl hydrolase family 13 catalytic" evidence="2">
    <location>
        <begin position="424"/>
        <end position="833"/>
    </location>
</feature>
<dbReference type="InterPro" id="IPR013783">
    <property type="entry name" value="Ig-like_fold"/>
</dbReference>
<comment type="caution">
    <text evidence="3">The sequence shown here is derived from an EMBL/GenBank/DDBJ whole genome shotgun (WGS) entry which is preliminary data.</text>
</comment>
<dbReference type="InterPro" id="IPR014756">
    <property type="entry name" value="Ig_E-set"/>
</dbReference>
<evidence type="ECO:0000313" key="3">
    <source>
        <dbReference type="EMBL" id="PJF34654.1"/>
    </source>
</evidence>
<name>A0A2M8PAS7_9CHLR</name>
<comment type="similarity">
    <text evidence="1">Belongs to the glycosyl hydrolase 13 family.</text>
</comment>
<dbReference type="Gene3D" id="3.20.20.80">
    <property type="entry name" value="Glycosidases"/>
    <property type="match status" value="1"/>
</dbReference>
<dbReference type="InterPro" id="IPR011839">
    <property type="entry name" value="Pullul_strch"/>
</dbReference>
<organism evidence="3 4">
    <name type="scientific">Candidatus Thermofonsia Clade 1 bacterium</name>
    <dbReference type="NCBI Taxonomy" id="2364210"/>
    <lineage>
        <taxon>Bacteria</taxon>
        <taxon>Bacillati</taxon>
        <taxon>Chloroflexota</taxon>
        <taxon>Candidatus Thermofontia</taxon>
        <taxon>Candidatus Thermofonsia Clade 1</taxon>
    </lineage>
</organism>
<dbReference type="CDD" id="cd02860">
    <property type="entry name" value="E_set_Pullulanase"/>
    <property type="match status" value="1"/>
</dbReference>
<dbReference type="InterPro" id="IPR024561">
    <property type="entry name" value="Pullul_strch_C"/>
</dbReference>
<dbReference type="SMART" id="SM00642">
    <property type="entry name" value="Aamy"/>
    <property type="match status" value="1"/>
</dbReference>
<accession>A0A2M8PAS7</accession>
<dbReference type="InterPro" id="IPR004193">
    <property type="entry name" value="Glyco_hydro_13_N"/>
</dbReference>
<protein>
    <submittedName>
        <fullName evidence="3">DUF3372 domain-containing protein</fullName>
    </submittedName>
</protein>
<dbReference type="AlphaFoldDB" id="A0A2M8PAS7"/>
<dbReference type="SUPFAM" id="SSF51011">
    <property type="entry name" value="Glycosyl hydrolase domain"/>
    <property type="match status" value="1"/>
</dbReference>
<proteinExistence type="inferred from homology"/>